<sequence>MKPKGPSKGHPHVSLEAICLIFLKAQSKDAAKTTGKTLQGIDKSALSQNIFELENLAVLLTS</sequence>
<evidence type="ECO:0000313" key="1">
    <source>
        <dbReference type="EMBL" id="CAJ0942033.1"/>
    </source>
</evidence>
<dbReference type="Proteomes" id="UP001176940">
    <property type="component" value="Unassembled WGS sequence"/>
</dbReference>
<protein>
    <submittedName>
        <fullName evidence="1">Uncharacterized protein</fullName>
    </submittedName>
</protein>
<dbReference type="EMBL" id="CAUEEQ010019593">
    <property type="protein sequence ID" value="CAJ0942033.1"/>
    <property type="molecule type" value="Genomic_DNA"/>
</dbReference>
<comment type="caution">
    <text evidence="1">The sequence shown here is derived from an EMBL/GenBank/DDBJ whole genome shotgun (WGS) entry which is preliminary data.</text>
</comment>
<keyword evidence="2" id="KW-1185">Reference proteome</keyword>
<proteinExistence type="predicted"/>
<accession>A0ABN9LJG3</accession>
<reference evidence="1" key="1">
    <citation type="submission" date="2023-07" db="EMBL/GenBank/DDBJ databases">
        <authorList>
            <person name="Stuckert A."/>
        </authorList>
    </citation>
    <scope>NUCLEOTIDE SEQUENCE</scope>
</reference>
<organism evidence="1 2">
    <name type="scientific">Ranitomeya imitator</name>
    <name type="common">mimic poison frog</name>
    <dbReference type="NCBI Taxonomy" id="111125"/>
    <lineage>
        <taxon>Eukaryota</taxon>
        <taxon>Metazoa</taxon>
        <taxon>Chordata</taxon>
        <taxon>Craniata</taxon>
        <taxon>Vertebrata</taxon>
        <taxon>Euteleostomi</taxon>
        <taxon>Amphibia</taxon>
        <taxon>Batrachia</taxon>
        <taxon>Anura</taxon>
        <taxon>Neobatrachia</taxon>
        <taxon>Hyloidea</taxon>
        <taxon>Dendrobatidae</taxon>
        <taxon>Dendrobatinae</taxon>
        <taxon>Ranitomeya</taxon>
    </lineage>
</organism>
<gene>
    <name evidence="1" type="ORF">RIMI_LOCUS9444816</name>
</gene>
<name>A0ABN9LJG3_9NEOB</name>
<evidence type="ECO:0000313" key="2">
    <source>
        <dbReference type="Proteomes" id="UP001176940"/>
    </source>
</evidence>